<feature type="compositionally biased region" description="Low complexity" evidence="1">
    <location>
        <begin position="54"/>
        <end position="65"/>
    </location>
</feature>
<dbReference type="SMART" id="SM00558">
    <property type="entry name" value="JmjC"/>
    <property type="match status" value="1"/>
</dbReference>
<feature type="compositionally biased region" description="Low complexity" evidence="1">
    <location>
        <begin position="405"/>
        <end position="418"/>
    </location>
</feature>
<dbReference type="OMA" id="SWSRMTV"/>
<keyword evidence="4" id="KW-1185">Reference proteome</keyword>
<reference evidence="3 4" key="1">
    <citation type="journal article" date="2012" name="Science">
        <title>The Paleozoic origin of enzymatic lignin decomposition reconstructed from 31 fungal genomes.</title>
        <authorList>
            <person name="Floudas D."/>
            <person name="Binder M."/>
            <person name="Riley R."/>
            <person name="Barry K."/>
            <person name="Blanchette R.A."/>
            <person name="Henrissat B."/>
            <person name="Martinez A.T."/>
            <person name="Otillar R."/>
            <person name="Spatafora J.W."/>
            <person name="Yadav J.S."/>
            <person name="Aerts A."/>
            <person name="Benoit I."/>
            <person name="Boyd A."/>
            <person name="Carlson A."/>
            <person name="Copeland A."/>
            <person name="Coutinho P.M."/>
            <person name="de Vries R.P."/>
            <person name="Ferreira P."/>
            <person name="Findley K."/>
            <person name="Foster B."/>
            <person name="Gaskell J."/>
            <person name="Glotzer D."/>
            <person name="Gorecki P."/>
            <person name="Heitman J."/>
            <person name="Hesse C."/>
            <person name="Hori C."/>
            <person name="Igarashi K."/>
            <person name="Jurgens J.A."/>
            <person name="Kallen N."/>
            <person name="Kersten P."/>
            <person name="Kohler A."/>
            <person name="Kuees U."/>
            <person name="Kumar T.K.A."/>
            <person name="Kuo A."/>
            <person name="LaButti K."/>
            <person name="Larrondo L.F."/>
            <person name="Lindquist E."/>
            <person name="Ling A."/>
            <person name="Lombard V."/>
            <person name="Lucas S."/>
            <person name="Lundell T."/>
            <person name="Martin R."/>
            <person name="McLaughlin D.J."/>
            <person name="Morgenstern I."/>
            <person name="Morin E."/>
            <person name="Murat C."/>
            <person name="Nagy L.G."/>
            <person name="Nolan M."/>
            <person name="Ohm R.A."/>
            <person name="Patyshakuliyeva A."/>
            <person name="Rokas A."/>
            <person name="Ruiz-Duenas F.J."/>
            <person name="Sabat G."/>
            <person name="Salamov A."/>
            <person name="Samejima M."/>
            <person name="Schmutz J."/>
            <person name="Slot J.C."/>
            <person name="St John F."/>
            <person name="Stenlid J."/>
            <person name="Sun H."/>
            <person name="Sun S."/>
            <person name="Syed K."/>
            <person name="Tsang A."/>
            <person name="Wiebenga A."/>
            <person name="Young D."/>
            <person name="Pisabarro A."/>
            <person name="Eastwood D.C."/>
            <person name="Martin F."/>
            <person name="Cullen D."/>
            <person name="Grigoriev I.V."/>
            <person name="Hibbett D.S."/>
        </authorList>
    </citation>
    <scope>NUCLEOTIDE SEQUENCE [LARGE SCALE GENOMIC DNA]</scope>
    <source>
        <strain evidence="3 4">MD-104</strain>
    </source>
</reference>
<dbReference type="PROSITE" id="PS51184">
    <property type="entry name" value="JMJC"/>
    <property type="match status" value="1"/>
</dbReference>
<dbReference type="InterPro" id="IPR003347">
    <property type="entry name" value="JmjC_dom"/>
</dbReference>
<feature type="compositionally biased region" description="Polar residues" evidence="1">
    <location>
        <begin position="429"/>
        <end position="442"/>
    </location>
</feature>
<dbReference type="PANTHER" id="PTHR12480:SF35">
    <property type="entry name" value="TRANSCRIPTION FACTOR JUMONJI, JMJC DOMAIN-CONTAINING PROTEIN"/>
    <property type="match status" value="1"/>
</dbReference>
<dbReference type="Pfam" id="PF02373">
    <property type="entry name" value="JmjC"/>
    <property type="match status" value="1"/>
</dbReference>
<proteinExistence type="predicted"/>
<name>A0A2H3JHE3_WOLCO</name>
<dbReference type="InterPro" id="IPR050910">
    <property type="entry name" value="JMJD6_ArgDemeth/LysHydrox"/>
</dbReference>
<dbReference type="Proteomes" id="UP000218811">
    <property type="component" value="Unassembled WGS sequence"/>
</dbReference>
<protein>
    <recommendedName>
        <fullName evidence="2">JmjC domain-containing protein</fullName>
    </recommendedName>
</protein>
<evidence type="ECO:0000259" key="2">
    <source>
        <dbReference type="PROSITE" id="PS51184"/>
    </source>
</evidence>
<feature type="region of interest" description="Disordered" evidence="1">
    <location>
        <begin position="1"/>
        <end position="81"/>
    </location>
</feature>
<evidence type="ECO:0000313" key="4">
    <source>
        <dbReference type="Proteomes" id="UP000218811"/>
    </source>
</evidence>
<dbReference type="AlphaFoldDB" id="A0A2H3JHE3"/>
<sequence length="442" mass="49464">MGRGQTRTRSATQASAGVAKPSVQQSAPALPRRAAGELDGPASQSNLRQAHEGSSSPINDNPDNNMRVDSPSMQRALPTSRTRFITTKNWNHTALLQKGRHFHTPLRVSIMDKFERVEKALAKFERDGVPLIITDCHQHSAWPNGNGIFTIDWLIRKYGNINITARNIHNCLDEQAKLADFVAQSRSMGVYASDNESKRLYAKDAPCPAEWKQWLQESGTVPLNLRPCSTNDLLQYLYEYEAVENLMCYYGIGDTFTPCHKDLCGSTGHNLMCHTEDGGSSFWFMTASGSAPVVAKHFQSRFGQELDWESYVVSVEDFAEAPFDVYVVEQKLGDLVLVPPRSCHQVVNRGGLTMKMSWSRMTMKGLEIALHHELPIYRRVCRKEHYRVKTVVYRSLLHYTGVLASSDSPHTSQSSSTTHRAHPPHSHSPGDNASPSLHSFDP</sequence>
<dbReference type="PANTHER" id="PTHR12480">
    <property type="entry name" value="ARGININE DEMETHYLASE AND LYSYL-HYDROXYLASE JMJD"/>
    <property type="match status" value="1"/>
</dbReference>
<gene>
    <name evidence="3" type="ORF">WOLCODRAFT_115024</name>
</gene>
<dbReference type="Gene3D" id="2.60.120.650">
    <property type="entry name" value="Cupin"/>
    <property type="match status" value="1"/>
</dbReference>
<dbReference type="EMBL" id="KB467942">
    <property type="protein sequence ID" value="PCH38189.1"/>
    <property type="molecule type" value="Genomic_DNA"/>
</dbReference>
<dbReference type="GO" id="GO:0005737">
    <property type="term" value="C:cytoplasm"/>
    <property type="evidence" value="ECO:0007669"/>
    <property type="project" value="TreeGrafter"/>
</dbReference>
<organism evidence="3 4">
    <name type="scientific">Wolfiporia cocos (strain MD-104)</name>
    <name type="common">Brown rot fungus</name>
    <dbReference type="NCBI Taxonomy" id="742152"/>
    <lineage>
        <taxon>Eukaryota</taxon>
        <taxon>Fungi</taxon>
        <taxon>Dikarya</taxon>
        <taxon>Basidiomycota</taxon>
        <taxon>Agaricomycotina</taxon>
        <taxon>Agaricomycetes</taxon>
        <taxon>Polyporales</taxon>
        <taxon>Phaeolaceae</taxon>
        <taxon>Wolfiporia</taxon>
    </lineage>
</organism>
<evidence type="ECO:0000313" key="3">
    <source>
        <dbReference type="EMBL" id="PCH38189.1"/>
    </source>
</evidence>
<feature type="compositionally biased region" description="Polar residues" evidence="1">
    <location>
        <begin position="1"/>
        <end position="15"/>
    </location>
</feature>
<dbReference type="OrthoDB" id="298344at2759"/>
<accession>A0A2H3JHE3</accession>
<feature type="domain" description="JmjC" evidence="2">
    <location>
        <begin position="210"/>
        <end position="377"/>
    </location>
</feature>
<dbReference type="SUPFAM" id="SSF51197">
    <property type="entry name" value="Clavaminate synthase-like"/>
    <property type="match status" value="1"/>
</dbReference>
<feature type="compositionally biased region" description="Polar residues" evidence="1">
    <location>
        <begin position="71"/>
        <end position="81"/>
    </location>
</feature>
<feature type="region of interest" description="Disordered" evidence="1">
    <location>
        <begin position="405"/>
        <end position="442"/>
    </location>
</feature>
<evidence type="ECO:0000256" key="1">
    <source>
        <dbReference type="SAM" id="MobiDB-lite"/>
    </source>
</evidence>
<feature type="non-terminal residue" evidence="3">
    <location>
        <position position="442"/>
    </location>
</feature>
<dbReference type="STRING" id="742152.A0A2H3JHE3"/>